<dbReference type="Pfam" id="PF23139">
    <property type="entry name" value="OB_YrrC"/>
    <property type="match status" value="1"/>
</dbReference>
<protein>
    <submittedName>
        <fullName evidence="4">Exodeoxyribonuclease V subunit alpha</fullName>
    </submittedName>
</protein>
<dbReference type="OrthoDB" id="9803432at2"/>
<dbReference type="InterPro" id="IPR027417">
    <property type="entry name" value="P-loop_NTPase"/>
</dbReference>
<dbReference type="GO" id="GO:0006310">
    <property type="term" value="P:DNA recombination"/>
    <property type="evidence" value="ECO:0007669"/>
    <property type="project" value="InterPro"/>
</dbReference>
<dbReference type="GO" id="GO:0003677">
    <property type="term" value="F:DNA binding"/>
    <property type="evidence" value="ECO:0007669"/>
    <property type="project" value="InterPro"/>
</dbReference>
<dbReference type="PANTHER" id="PTHR43788">
    <property type="entry name" value="DNA2/NAM7 HELICASE FAMILY MEMBER"/>
    <property type="match status" value="1"/>
</dbReference>
<dbReference type="SUPFAM" id="SSF47781">
    <property type="entry name" value="RuvA domain 2-like"/>
    <property type="match status" value="1"/>
</dbReference>
<dbReference type="InterPro" id="IPR029493">
    <property type="entry name" value="RecD2-like_HHH"/>
</dbReference>
<dbReference type="GO" id="GO:0009338">
    <property type="term" value="C:exodeoxyribonuclease V complex"/>
    <property type="evidence" value="ECO:0007669"/>
    <property type="project" value="TreeGrafter"/>
</dbReference>
<keyword evidence="5" id="KW-1185">Reference proteome</keyword>
<dbReference type="GO" id="GO:0043139">
    <property type="term" value="F:5'-3' DNA helicase activity"/>
    <property type="evidence" value="ECO:0007669"/>
    <property type="project" value="InterPro"/>
</dbReference>
<dbReference type="Pfam" id="PF13538">
    <property type="entry name" value="UvrD_C_2"/>
    <property type="match status" value="1"/>
</dbReference>
<dbReference type="Gene3D" id="3.40.50.300">
    <property type="entry name" value="P-loop containing nucleotide triphosphate hydrolases"/>
    <property type="match status" value="3"/>
</dbReference>
<dbReference type="PANTHER" id="PTHR43788:SF6">
    <property type="entry name" value="DNA HELICASE B"/>
    <property type="match status" value="1"/>
</dbReference>
<dbReference type="Proteomes" id="UP000309788">
    <property type="component" value="Unassembled WGS sequence"/>
</dbReference>
<dbReference type="InterPro" id="IPR027785">
    <property type="entry name" value="UvrD-like_helicase_C"/>
</dbReference>
<dbReference type="Gene3D" id="1.10.10.2220">
    <property type="match status" value="1"/>
</dbReference>
<dbReference type="InterPro" id="IPR003593">
    <property type="entry name" value="AAA+_ATPase"/>
</dbReference>
<dbReference type="Pfam" id="PF14490">
    <property type="entry name" value="HHH_RecD2"/>
    <property type="match status" value="1"/>
</dbReference>
<evidence type="ECO:0000259" key="3">
    <source>
        <dbReference type="SMART" id="SM00382"/>
    </source>
</evidence>
<dbReference type="SUPFAM" id="SSF52540">
    <property type="entry name" value="P-loop containing nucleoside triphosphate hydrolases"/>
    <property type="match status" value="2"/>
</dbReference>
<organism evidence="4 5">
    <name type="scientific">Dyadobacter sediminis</name>
    <dbReference type="NCBI Taxonomy" id="1493691"/>
    <lineage>
        <taxon>Bacteria</taxon>
        <taxon>Pseudomonadati</taxon>
        <taxon>Bacteroidota</taxon>
        <taxon>Cytophagia</taxon>
        <taxon>Cytophagales</taxon>
        <taxon>Spirosomataceae</taxon>
        <taxon>Dyadobacter</taxon>
    </lineage>
</organism>
<evidence type="ECO:0000313" key="5">
    <source>
        <dbReference type="Proteomes" id="UP000309788"/>
    </source>
</evidence>
<comment type="caution">
    <text evidence="4">The sequence shown here is derived from an EMBL/GenBank/DDBJ whole genome shotgun (WGS) entry which is preliminary data.</text>
</comment>
<name>A0A5R9KC49_9BACT</name>
<dbReference type="InterPro" id="IPR055446">
    <property type="entry name" value="RecD2_N_OB"/>
</dbReference>
<evidence type="ECO:0000313" key="4">
    <source>
        <dbReference type="EMBL" id="TLU92410.1"/>
    </source>
</evidence>
<accession>A0A5R9KC49</accession>
<feature type="domain" description="AAA+ ATPase" evidence="3">
    <location>
        <begin position="352"/>
        <end position="497"/>
    </location>
</feature>
<keyword evidence="1" id="KW-0547">Nucleotide-binding</keyword>
<dbReference type="EMBL" id="VCEI01000025">
    <property type="protein sequence ID" value="TLU92410.1"/>
    <property type="molecule type" value="Genomic_DNA"/>
</dbReference>
<proteinExistence type="inferred from homology"/>
<dbReference type="AlphaFoldDB" id="A0A5R9KC49"/>
<dbReference type="CDD" id="cd17933">
    <property type="entry name" value="DEXSc_RecD-like"/>
    <property type="match status" value="1"/>
</dbReference>
<dbReference type="GO" id="GO:0005524">
    <property type="term" value="F:ATP binding"/>
    <property type="evidence" value="ECO:0007669"/>
    <property type="project" value="UniProtKB-KW"/>
</dbReference>
<dbReference type="HAMAP" id="MF_01488">
    <property type="entry name" value="RecD2"/>
    <property type="match status" value="1"/>
</dbReference>
<dbReference type="InterPro" id="IPR010994">
    <property type="entry name" value="RuvA_2-like"/>
</dbReference>
<sequence length="830" mass="92231">MPALDKSTTAESEKLSGIVKRITFHSVETGYSVLKVNSMHRPNEELTVVVHQSKVFAGATIDFYGEWITHPSYGLQFKASKVVEKKPATTNALEKYLGSGLIKGVGPVTARRIVKHFGDQTLDVFENSIEKLTEVEGIARLKLEMISRAWTEHQEIRNVMLFLQSHHISTLFAVKIYKSYGNDAIEVVQNNPYRLSTDIYGIGFFSADKVALSLGLEADSPQRIQAGIEHALQNARDDGHCYLTQQQIIDSVSELLSLTDTGAIETILRTQEQQEELKIRMLPDEHGVRQKCYYAHSLYYDELYIANKVKQLAGFPVKLDQRSLRQDLDTICQLHQVTLSEEQRQSVLEIAAKRISILTGGPGCGKTTTTKALVAILQFMKKKVMLAAPTGRAAQRMSEVIGLEAKTIHRLLEFDPANGGFKNNEDNPLQTDILILDECSMLDVHLTAALLRAVPAHGQVVFIGDADQLPAVGAGNVLKDMIASGVVPCMKLTKIFRQAQESAIISYAHQINKGEVPRIESPFHKPHVWQEKKDCLFIDSEEATADQLKFISRVKRLTAGTAGKTAASGNLTEDPAADPYSQDNSLSIPAKFSHVDLDALVQARGHSEELKEVLQRIHPWSSLHYGFSAVSMIEKLYETIIPKYYGKEAEIQILSPMTKGSLGTASLNKVIQEKINPGTEGKAQLTIGGRIFREGDRVIQKRNNYDLNVFNGDIGVITDVDNEEMELMVHFKAGQQAKDVSYSKEFLLELDLAYAITIHKSQGSEFQTVIIPLVTQHFGMLFRNLVYTGITRAKKLVVFVGTRKALAMAVNKQNTAIRQTALAYLLQNNA</sequence>
<reference evidence="4 5" key="1">
    <citation type="submission" date="2019-05" db="EMBL/GenBank/DDBJ databases">
        <authorList>
            <person name="Qu J.-H."/>
        </authorList>
    </citation>
    <scope>NUCLEOTIDE SEQUENCE [LARGE SCALE GENOMIC DNA]</scope>
    <source>
        <strain evidence="4 5">Z12</strain>
    </source>
</reference>
<dbReference type="InterPro" id="IPR050534">
    <property type="entry name" value="Coronavir_polyprotein_1ab"/>
</dbReference>
<dbReference type="CDD" id="cd18809">
    <property type="entry name" value="SF1_C_RecD"/>
    <property type="match status" value="1"/>
</dbReference>
<gene>
    <name evidence="4" type="ORF">FEM55_16955</name>
</gene>
<keyword evidence="2" id="KW-0067">ATP-binding</keyword>
<dbReference type="InterPro" id="IPR006345">
    <property type="entry name" value="RecD2"/>
</dbReference>
<dbReference type="SMART" id="SM00382">
    <property type="entry name" value="AAA"/>
    <property type="match status" value="1"/>
</dbReference>
<dbReference type="Pfam" id="PF18335">
    <property type="entry name" value="SH3_13"/>
    <property type="match status" value="1"/>
</dbReference>
<dbReference type="Gene3D" id="1.10.150.20">
    <property type="entry name" value="5' to 3' exonuclease, C-terminal subdomain"/>
    <property type="match status" value="1"/>
</dbReference>
<evidence type="ECO:0000256" key="2">
    <source>
        <dbReference type="ARBA" id="ARBA00022840"/>
    </source>
</evidence>
<dbReference type="RefSeq" id="WP_138282519.1">
    <property type="nucleotide sequence ID" value="NZ_VCEI01000025.1"/>
</dbReference>
<evidence type="ECO:0000256" key="1">
    <source>
        <dbReference type="ARBA" id="ARBA00022741"/>
    </source>
</evidence>
<dbReference type="Pfam" id="PF13245">
    <property type="entry name" value="AAA_19"/>
    <property type="match status" value="1"/>
</dbReference>
<dbReference type="GO" id="GO:0017116">
    <property type="term" value="F:single-stranded DNA helicase activity"/>
    <property type="evidence" value="ECO:0007669"/>
    <property type="project" value="TreeGrafter"/>
</dbReference>
<dbReference type="InterPro" id="IPR041451">
    <property type="entry name" value="RecD2_SH13"/>
</dbReference>